<reference evidence="1 2" key="1">
    <citation type="submission" date="2024-09" db="EMBL/GenBank/DDBJ databases">
        <authorList>
            <person name="D'Angelo T."/>
        </authorList>
    </citation>
    <scope>NUCLEOTIDE SEQUENCE [LARGE SCALE GENOMIC DNA]</scope>
    <source>
        <strain evidence="1">SAG AM-320-E07</strain>
    </source>
</reference>
<evidence type="ECO:0008006" key="3">
    <source>
        <dbReference type="Google" id="ProtNLM"/>
    </source>
</evidence>
<organism evidence="1 2">
    <name type="scientific">Eiseniibacteriota bacterium</name>
    <dbReference type="NCBI Taxonomy" id="2212470"/>
    <lineage>
        <taxon>Bacteria</taxon>
        <taxon>Candidatus Eiseniibacteriota</taxon>
    </lineage>
</organism>
<comment type="caution">
    <text evidence="1">The sequence shown here is derived from an EMBL/GenBank/DDBJ whole genome shotgun (WGS) entry which is preliminary data.</text>
</comment>
<gene>
    <name evidence="1" type="ORF">ACFL6M_01360</name>
</gene>
<dbReference type="Gene3D" id="2.60.40.4070">
    <property type="match status" value="1"/>
</dbReference>
<evidence type="ECO:0000313" key="2">
    <source>
        <dbReference type="Proteomes" id="UP001593833"/>
    </source>
</evidence>
<keyword evidence="2" id="KW-1185">Reference proteome</keyword>
<proteinExistence type="predicted"/>
<protein>
    <recommendedName>
        <fullName evidence="3">FlgD Ig-like domain-containing protein</fullName>
    </recommendedName>
</protein>
<name>A0ABV6YIQ8_UNCEI</name>
<accession>A0ABV6YIQ8</accession>
<dbReference type="Proteomes" id="UP001593833">
    <property type="component" value="Unassembled WGS sequence"/>
</dbReference>
<dbReference type="EMBL" id="JBHPKH010000007">
    <property type="protein sequence ID" value="MFC1572222.1"/>
    <property type="molecule type" value="Genomic_DNA"/>
</dbReference>
<sequence>MKQNARLLGRILLLIGIGLPTLMPTANGDWMGEFLPLHLGANWTYENRDIPGDTYTEVVFESIFYEGHFAFRFGIDPDDHTIIFNDGQTVTVYAEVDGGQLFDFEEDIVLGEFEDGHTFTTCAEAPCDTQLVRVWESMDPVLRGIYQIDPAPGDLLLFASYDRDYGPNLHNVIVEANIPGGVVIPAGAITNLEWFWRDVGSYGQMNIDAESGGIEDTYFLLEHEVSVEDPQDDRPWATLRQNTPNPFYGETTIRCQVSMSNGTVGSGVFPVRLRIHDSTGRSLRCLEPSQATAVGWLSYQWDGRDDGGRLVASGTYFYRLDVDAIGRSQCMLFLRR</sequence>
<evidence type="ECO:0000313" key="1">
    <source>
        <dbReference type="EMBL" id="MFC1572222.1"/>
    </source>
</evidence>